<gene>
    <name evidence="1" type="ORF">CQ006_12445</name>
</gene>
<protein>
    <submittedName>
        <fullName evidence="1">Uncharacterized protein</fullName>
    </submittedName>
</protein>
<sequence length="197" mass="22276">MRSFRLLDRLLGRRNEQFVPGECLSALNASMKTGQVWIIPEGAVVVPSPAEPKYPEAERIAASIRDFPEDWGWERKGFDLIHIPSGFRLWVGNEGYGLAEVHPNNGKTDFTKPEQAIIWPAVADWLGHRKVGFTGRLPKARITGRHGTFWCFAKEHPWAGVGDSPEEAYRAWRHAISAQARSDMRPNEYLQVRSASL</sequence>
<evidence type="ECO:0000313" key="2">
    <source>
        <dbReference type="Proteomes" id="UP000239458"/>
    </source>
</evidence>
<proteinExistence type="predicted"/>
<dbReference type="Proteomes" id="UP000239458">
    <property type="component" value="Unassembled WGS sequence"/>
</dbReference>
<evidence type="ECO:0000313" key="1">
    <source>
        <dbReference type="EMBL" id="PRC05121.1"/>
    </source>
</evidence>
<dbReference type="AlphaFoldDB" id="A0A2S9DR93"/>
<name>A0A2S9DR93_PSECE</name>
<dbReference type="EMBL" id="PCQE01000017">
    <property type="protein sequence ID" value="PRC05121.1"/>
    <property type="molecule type" value="Genomic_DNA"/>
</dbReference>
<reference evidence="1 2" key="1">
    <citation type="submission" date="2017-09" db="EMBL/GenBank/DDBJ databases">
        <title>Genomic, metabolic, and phenotypic characteristics of bacterial isolates from the natural microbiome of the model nematode Caenorhabditis elegans.</title>
        <authorList>
            <person name="Zimmermann J."/>
            <person name="Obeng N."/>
            <person name="Yang W."/>
            <person name="Obeng O."/>
            <person name="Kissoyan K."/>
            <person name="Pees B."/>
            <person name="Dirksen P."/>
            <person name="Hoppner M."/>
            <person name="Franke A."/>
            <person name="Rosenstiel P."/>
            <person name="Leippe M."/>
            <person name="Dierking K."/>
            <person name="Kaleta C."/>
            <person name="Schulenburg H."/>
        </authorList>
    </citation>
    <scope>NUCLEOTIDE SEQUENCE [LARGE SCALE GENOMIC DNA]</scope>
    <source>
        <strain evidence="1 2">MYb184</strain>
    </source>
</reference>
<accession>A0A2S9DR93</accession>
<organism evidence="1 2">
    <name type="scientific">Pseudomonas cedrina</name>
    <dbReference type="NCBI Taxonomy" id="651740"/>
    <lineage>
        <taxon>Bacteria</taxon>
        <taxon>Pseudomonadati</taxon>
        <taxon>Pseudomonadota</taxon>
        <taxon>Gammaproteobacteria</taxon>
        <taxon>Pseudomonadales</taxon>
        <taxon>Pseudomonadaceae</taxon>
        <taxon>Pseudomonas</taxon>
    </lineage>
</organism>
<comment type="caution">
    <text evidence="1">The sequence shown here is derived from an EMBL/GenBank/DDBJ whole genome shotgun (WGS) entry which is preliminary data.</text>
</comment>